<name>A0ABQ8TET2_PERAM</name>
<dbReference type="InterPro" id="IPR010255">
    <property type="entry name" value="Haem_peroxidase_sf"/>
</dbReference>
<keyword evidence="1" id="KW-0575">Peroxidase</keyword>
<dbReference type="PRINTS" id="PR00457">
    <property type="entry name" value="ANPEROXIDASE"/>
</dbReference>
<evidence type="ECO:0000313" key="4">
    <source>
        <dbReference type="Proteomes" id="UP001148838"/>
    </source>
</evidence>
<comment type="caution">
    <text evidence="3">The sequence shown here is derived from an EMBL/GenBank/DDBJ whole genome shotgun (WGS) entry which is preliminary data.</text>
</comment>
<dbReference type="Pfam" id="PF00078">
    <property type="entry name" value="RVT_1"/>
    <property type="match status" value="1"/>
</dbReference>
<organism evidence="3 4">
    <name type="scientific">Periplaneta americana</name>
    <name type="common">American cockroach</name>
    <name type="synonym">Blatta americana</name>
    <dbReference type="NCBI Taxonomy" id="6978"/>
    <lineage>
        <taxon>Eukaryota</taxon>
        <taxon>Metazoa</taxon>
        <taxon>Ecdysozoa</taxon>
        <taxon>Arthropoda</taxon>
        <taxon>Hexapoda</taxon>
        <taxon>Insecta</taxon>
        <taxon>Pterygota</taxon>
        <taxon>Neoptera</taxon>
        <taxon>Polyneoptera</taxon>
        <taxon>Dictyoptera</taxon>
        <taxon>Blattodea</taxon>
        <taxon>Blattoidea</taxon>
        <taxon>Blattidae</taxon>
        <taxon>Blattinae</taxon>
        <taxon>Periplaneta</taxon>
    </lineage>
</organism>
<dbReference type="Proteomes" id="UP001148838">
    <property type="component" value="Unassembled WGS sequence"/>
</dbReference>
<gene>
    <name evidence="3" type="ORF">ANN_06905</name>
</gene>
<dbReference type="InterPro" id="IPR037120">
    <property type="entry name" value="Haem_peroxidase_sf_animal"/>
</dbReference>
<evidence type="ECO:0000313" key="3">
    <source>
        <dbReference type="EMBL" id="KAJ4445106.1"/>
    </source>
</evidence>
<keyword evidence="1" id="KW-0560">Oxidoreductase</keyword>
<dbReference type="InterPro" id="IPR043502">
    <property type="entry name" value="DNA/RNA_pol_sf"/>
</dbReference>
<dbReference type="InterPro" id="IPR043128">
    <property type="entry name" value="Rev_trsase/Diguanyl_cyclase"/>
</dbReference>
<feature type="domain" description="Reverse transcriptase" evidence="2">
    <location>
        <begin position="425"/>
        <end position="744"/>
    </location>
</feature>
<dbReference type="PANTHER" id="PTHR11475:SF134">
    <property type="entry name" value="LD42267P"/>
    <property type="match status" value="1"/>
</dbReference>
<reference evidence="3 4" key="1">
    <citation type="journal article" date="2022" name="Allergy">
        <title>Genome assembly and annotation of Periplaneta americana reveal a comprehensive cockroach allergen profile.</title>
        <authorList>
            <person name="Wang L."/>
            <person name="Xiong Q."/>
            <person name="Saelim N."/>
            <person name="Wang L."/>
            <person name="Nong W."/>
            <person name="Wan A.T."/>
            <person name="Shi M."/>
            <person name="Liu X."/>
            <person name="Cao Q."/>
            <person name="Hui J.H.L."/>
            <person name="Sookrung N."/>
            <person name="Leung T.F."/>
            <person name="Tungtrongchitr A."/>
            <person name="Tsui S.K.W."/>
        </authorList>
    </citation>
    <scope>NUCLEOTIDE SEQUENCE [LARGE SCALE GENOMIC DNA]</scope>
    <source>
        <strain evidence="3">PWHHKU_190912</strain>
    </source>
</reference>
<proteinExistence type="predicted"/>
<dbReference type="Pfam" id="PF03098">
    <property type="entry name" value="An_peroxidase"/>
    <property type="match status" value="1"/>
</dbReference>
<protein>
    <recommendedName>
        <fullName evidence="2">Reverse transcriptase domain-containing protein</fullName>
    </recommendedName>
</protein>
<dbReference type="Gene3D" id="1.10.640.10">
    <property type="entry name" value="Haem peroxidase domain superfamily, animal type"/>
    <property type="match status" value="1"/>
</dbReference>
<dbReference type="SUPFAM" id="SSF56672">
    <property type="entry name" value="DNA/RNA polymerases"/>
    <property type="match status" value="1"/>
</dbReference>
<evidence type="ECO:0000256" key="1">
    <source>
        <dbReference type="ARBA" id="ARBA00022559"/>
    </source>
</evidence>
<dbReference type="Gene3D" id="3.30.70.270">
    <property type="match status" value="1"/>
</dbReference>
<dbReference type="InterPro" id="IPR019791">
    <property type="entry name" value="Haem_peroxidase_animal"/>
</dbReference>
<keyword evidence="4" id="KW-1185">Reference proteome</keyword>
<dbReference type="PROSITE" id="PS50878">
    <property type="entry name" value="RT_POL"/>
    <property type="match status" value="1"/>
</dbReference>
<dbReference type="InterPro" id="IPR000477">
    <property type="entry name" value="RT_dom"/>
</dbReference>
<dbReference type="PANTHER" id="PTHR11475">
    <property type="entry name" value="OXIDASE/PEROXIDASE"/>
    <property type="match status" value="1"/>
</dbReference>
<accession>A0ABQ8TET2</accession>
<dbReference type="PROSITE" id="PS50292">
    <property type="entry name" value="PEROXIDASE_3"/>
    <property type="match status" value="1"/>
</dbReference>
<dbReference type="EMBL" id="JAJSOF020000011">
    <property type="protein sequence ID" value="KAJ4445106.1"/>
    <property type="molecule type" value="Genomic_DNA"/>
</dbReference>
<dbReference type="SUPFAM" id="SSF48113">
    <property type="entry name" value="Heme-dependent peroxidases"/>
    <property type="match status" value="1"/>
</dbReference>
<dbReference type="CDD" id="cd09823">
    <property type="entry name" value="peroxinectin_like"/>
    <property type="match status" value="1"/>
</dbReference>
<sequence length="937" mass="107659">MPICDEDGQNGLANIITVKFVRPLLDNIAAALTEKLVPSKNAAYNPLKERDLVILHACTKKLPFPKRHVIQKVAELMLKKKKKVRTTLKPPRCFKAGDMRVNEHIGLATLHTLWLREHNRLASSLQRLNPHWGDETLFQEARRIVGAEIQHITYSEFLPVVLGQNAMDRYGLQPQASGHFTGYDINLNAGIANSVAAAAMWFVASLIPKTLTVYDTITPHIKVKVRLGAILHEYEVIGIFMKLRKQPVLQHVQVGRRVGEKSIMSSFYAPFQLYEPGGMDKVLQSLLHAPAQKEDEFINDIMTNHMFQDSNEEIKPAKELQSLCTGSGLDLAAQMIQHGRDHGLPGYTRWRQFCSLPPVNTFHDLGDFMTAEVISSLHAVYRNVSDIDLFTGALGETPTEGSVVGPTFGCLLGRQFHYLRRGDRYWYENDLPPSSFTKEQLNEIRKVTLARIICDNADAIREVQPLVFLDKDPFFRNDRDEIEIQTAELYIPEPTLSEVETAIENLKNYKSPDIDQIPAELIQEGGSALSNEIYKLVLAIWEKEIVPDQWKESIIIMEKKWEYKGTVHQLFIDFKKAYDSVKREVLYDILMEFGIPKKLVRLIKMCLSETYSRVRIGQFLSDAFPIHCGLKQGDALSHLLFNFALEYAIRKVQDNREGLELNGLHQLLVYADDVNMLGENPQTIRENTEILLEASKAIGLEVNPEKSKYMIMSRDENIVRNGNIKIGNLSFEEVEKFKYLGATIANINDTREEIKHRINMGNACYYSVEKILTSSLLSKNLKVRIYKTFILSVVLYGCETWTLTLREEHRLTVFENKVLRKIFGAKRDEVTGEWRKLHNAELHALYSSPDIIRNIKSRRLRWAGHVARMGESRNAYRVLVGRPEGKRPLGRPRRRWEDNIKMDLRKVRYDDRDWINLAQDRDQWRAYVRAAMNLRVP</sequence>
<evidence type="ECO:0000259" key="2">
    <source>
        <dbReference type="PROSITE" id="PS50878"/>
    </source>
</evidence>